<keyword evidence="2 11" id="KW-0696">RNA-directed RNA polymerase</keyword>
<dbReference type="InterPro" id="IPR007096">
    <property type="entry name" value="RNA-dir_Rpol_cat_phage"/>
</dbReference>
<dbReference type="GO" id="GO:0000166">
    <property type="term" value="F:nucleotide binding"/>
    <property type="evidence" value="ECO:0007669"/>
    <property type="project" value="UniProtKB-KW"/>
</dbReference>
<evidence type="ECO:0000256" key="6">
    <source>
        <dbReference type="ARBA" id="ARBA00022953"/>
    </source>
</evidence>
<dbReference type="SUPFAM" id="SSF56672">
    <property type="entry name" value="DNA/RNA polymerases"/>
    <property type="match status" value="1"/>
</dbReference>
<feature type="binding site" evidence="9">
    <location>
        <position position="368"/>
    </location>
    <ligand>
        <name>Mg(2+)</name>
        <dbReference type="ChEBI" id="CHEBI:18420"/>
        <label>2</label>
    </ligand>
</feature>
<feature type="binding site" evidence="9">
    <location>
        <position position="369"/>
    </location>
    <ligand>
        <name>Mg(2+)</name>
        <dbReference type="ChEBI" id="CHEBI:18420"/>
        <label>2</label>
    </ligand>
</feature>
<keyword evidence="9" id="KW-0479">Metal-binding</keyword>
<feature type="domain" description="RdRp catalytic" evidence="10">
    <location>
        <begin position="270"/>
        <end position="400"/>
    </location>
</feature>
<organism evidence="11">
    <name type="scientific">Leviviridae sp</name>
    <dbReference type="NCBI Taxonomy" id="2027243"/>
    <lineage>
        <taxon>Viruses</taxon>
        <taxon>Riboviria</taxon>
        <taxon>Orthornavirae</taxon>
        <taxon>Lenarviricota</taxon>
        <taxon>Leviviricetes</taxon>
        <taxon>Norzivirales</taxon>
        <taxon>Fiersviridae</taxon>
    </lineage>
</organism>
<name>A0A514DCT6_9VIRU</name>
<dbReference type="GO" id="GO:0039694">
    <property type="term" value="P:viral RNA genome replication"/>
    <property type="evidence" value="ECO:0007669"/>
    <property type="project" value="InterPro"/>
</dbReference>
<keyword evidence="9" id="KW-0460">Magnesium</keyword>
<evidence type="ECO:0000256" key="9">
    <source>
        <dbReference type="PIRSR" id="PIRSR605093-1"/>
    </source>
</evidence>
<keyword evidence="6" id="KW-0693">Viral RNA replication</keyword>
<evidence type="ECO:0000256" key="4">
    <source>
        <dbReference type="ARBA" id="ARBA00022695"/>
    </source>
</evidence>
<evidence type="ECO:0000256" key="7">
    <source>
        <dbReference type="ARBA" id="ARBA00030248"/>
    </source>
</evidence>
<evidence type="ECO:0000256" key="3">
    <source>
        <dbReference type="ARBA" id="ARBA00022679"/>
    </source>
</evidence>
<comment type="catalytic activity">
    <reaction evidence="8">
        <text>RNA(n) + a ribonucleoside 5'-triphosphate = RNA(n+1) + diphosphate</text>
        <dbReference type="Rhea" id="RHEA:21248"/>
        <dbReference type="Rhea" id="RHEA-COMP:14527"/>
        <dbReference type="Rhea" id="RHEA-COMP:17342"/>
        <dbReference type="ChEBI" id="CHEBI:33019"/>
        <dbReference type="ChEBI" id="CHEBI:61557"/>
        <dbReference type="ChEBI" id="CHEBI:140395"/>
        <dbReference type="EC" id="2.7.7.48"/>
    </reaction>
</comment>
<keyword evidence="5" id="KW-0547">Nucleotide-binding</keyword>
<keyword evidence="3" id="KW-0808">Transferase</keyword>
<dbReference type="EC" id="2.7.7.48" evidence="1"/>
<dbReference type="InterPro" id="IPR043502">
    <property type="entry name" value="DNA/RNA_pol_sf"/>
</dbReference>
<feature type="binding site" evidence="9">
    <location>
        <position position="285"/>
    </location>
    <ligand>
        <name>Mg(2+)</name>
        <dbReference type="ChEBI" id="CHEBI:18420"/>
        <label>2</label>
    </ligand>
</feature>
<evidence type="ECO:0000256" key="8">
    <source>
        <dbReference type="ARBA" id="ARBA00048744"/>
    </source>
</evidence>
<dbReference type="GO" id="GO:0003968">
    <property type="term" value="F:RNA-directed RNA polymerase activity"/>
    <property type="evidence" value="ECO:0007669"/>
    <property type="project" value="UniProtKB-KW"/>
</dbReference>
<dbReference type="InterPro" id="IPR005093">
    <property type="entry name" value="RNArep_beta"/>
</dbReference>
<proteinExistence type="predicted"/>
<evidence type="ECO:0000256" key="1">
    <source>
        <dbReference type="ARBA" id="ARBA00012494"/>
    </source>
</evidence>
<protein>
    <recommendedName>
        <fullName evidence="1">RNA-directed RNA polymerase</fullName>
        <ecNumber evidence="1">2.7.7.48</ecNumber>
    </recommendedName>
    <alternativeName>
        <fullName evidence="7">RNA replicase beta chain</fullName>
    </alternativeName>
</protein>
<reference evidence="11" key="1">
    <citation type="submission" date="2019-05" db="EMBL/GenBank/DDBJ databases">
        <title>Metatranscriptomic reconstruction reveals RNA viruses with the potential to shape carbon cycling in soil.</title>
        <authorList>
            <person name="Starr E.P."/>
            <person name="Nuccio E."/>
            <person name="Pett-Ridge J."/>
            <person name="Banfield J.F."/>
            <person name="Firestone M.K."/>
        </authorList>
    </citation>
    <scope>NUCLEOTIDE SEQUENCE</scope>
    <source>
        <strain evidence="11">H2_Bulk_36_scaffold_25_e_142</strain>
    </source>
</reference>
<evidence type="ECO:0000313" key="11">
    <source>
        <dbReference type="EMBL" id="QDH91448.1"/>
    </source>
</evidence>
<evidence type="ECO:0000259" key="10">
    <source>
        <dbReference type="PROSITE" id="PS50522"/>
    </source>
</evidence>
<sequence length="607" mass="68679">MSSKKYGYKFCKELASYRVPSGLNNRVITDFYSALDCPRALTAYLLWKHGEHAQLAKLEFDPNSYSNMAACRDAYAATKFLSKYKGLTFDDDLDEVAFKKFEEFELLCKGTNARFRSLSNDALYKDHVVSLHSAVIRKIEKMLGEYSAEELFESPDWGPGASTLIKRREASATNKFQSETGITRDLHALITNEILEGAYPLWYAHLTEVGFPTYQVGNKVVTVPKDASTNRVIAIEPGMNLWFQKSVGDMIRRRLQRWGVDLSRQNVNQEFARYGSIHNSLATVDLSSASDSIAYSVVEELIPPRWFALLDSCRSPFGRLRDKQVKWEKFSSMGNGFTFELESLIFYAVAKCCAEYVGSRESVNSYGDDIVLPSSAFQVFSDMMRFYGFRINGKKSYVNSPFRESCGAHFYLGSDIKPLYLKDKVQSIPSAYRLANAIRRLANRRTSHLACDARFHKVFDTLVNSVPPRFRLRIPDGYGDGGFIGNLDEATPNLARDNPRTLGFEGYLVPNLVEVSSTYQDERRGYLLANLWALELRPQRGKTDQTRLQAIRALTLSNPSQTLNSVPSKERLVLKVSNSLVQQWSDLGPWVDYPDDQGDVVENTTAS</sequence>
<gene>
    <name evidence="11" type="ORF">H2Bulk3625e142_000004</name>
</gene>
<dbReference type="EMBL" id="MN036233">
    <property type="protein sequence ID" value="QDH91448.1"/>
    <property type="molecule type" value="Genomic_RNA"/>
</dbReference>
<dbReference type="PROSITE" id="PS50522">
    <property type="entry name" value="RDRP_PHAGE"/>
    <property type="match status" value="1"/>
</dbReference>
<evidence type="ECO:0000256" key="2">
    <source>
        <dbReference type="ARBA" id="ARBA00022484"/>
    </source>
</evidence>
<keyword evidence="4" id="KW-0548">Nucleotidyltransferase</keyword>
<evidence type="ECO:0000256" key="5">
    <source>
        <dbReference type="ARBA" id="ARBA00022741"/>
    </source>
</evidence>
<dbReference type="GO" id="GO:0046872">
    <property type="term" value="F:metal ion binding"/>
    <property type="evidence" value="ECO:0007669"/>
    <property type="project" value="UniProtKB-KW"/>
</dbReference>
<accession>A0A514DCT6</accession>
<comment type="cofactor">
    <cofactor evidence="9">
        <name>Mg(2+)</name>
        <dbReference type="ChEBI" id="CHEBI:18420"/>
    </cofactor>
    <text evidence="9">Binds 2 Mg(2+) per subunit.</text>
</comment>
<dbReference type="Pfam" id="PF03431">
    <property type="entry name" value="RNA_replicase_B"/>
    <property type="match status" value="1"/>
</dbReference>